<feature type="transmembrane region" description="Helical" evidence="1">
    <location>
        <begin position="68"/>
        <end position="96"/>
    </location>
</feature>
<gene>
    <name evidence="2" type="ordered locus">MICA_672</name>
</gene>
<dbReference type="OrthoDB" id="9781069at2"/>
<organism evidence="2 3">
    <name type="scientific">Micavibrio aeruginosavorus (strain ARL-13)</name>
    <dbReference type="NCBI Taxonomy" id="856793"/>
    <lineage>
        <taxon>Bacteria</taxon>
        <taxon>Pseudomonadati</taxon>
        <taxon>Bdellovibrionota</taxon>
        <taxon>Bdellovibrionia</taxon>
        <taxon>Bdellovibrionales</taxon>
        <taxon>Pseudobdellovibrionaceae</taxon>
        <taxon>Micavibrio</taxon>
    </lineage>
</organism>
<reference evidence="2 3" key="1">
    <citation type="journal article" date="2011" name="BMC Genomics">
        <title>Genomic insights into an obligate epibiotic bacterial predator: Micavibrio aeruginosavorus ARL-13.</title>
        <authorList>
            <person name="Wang Z."/>
            <person name="Kadouri D."/>
            <person name="Wu M."/>
        </authorList>
    </citation>
    <scope>NUCLEOTIDE SEQUENCE [LARGE SCALE GENOMIC DNA]</scope>
    <source>
        <strain evidence="2 3">ARL-13</strain>
    </source>
</reference>
<evidence type="ECO:0000256" key="1">
    <source>
        <dbReference type="SAM" id="Phobius"/>
    </source>
</evidence>
<feature type="transmembrane region" description="Helical" evidence="1">
    <location>
        <begin position="40"/>
        <end position="59"/>
    </location>
</feature>
<evidence type="ECO:0000313" key="2">
    <source>
        <dbReference type="EMBL" id="AEP09006.1"/>
    </source>
</evidence>
<feature type="transmembrane region" description="Helical" evidence="1">
    <location>
        <begin position="116"/>
        <end position="149"/>
    </location>
</feature>
<feature type="transmembrane region" description="Helical" evidence="1">
    <location>
        <begin position="194"/>
        <end position="210"/>
    </location>
</feature>
<dbReference type="Proteomes" id="UP000009286">
    <property type="component" value="Chromosome"/>
</dbReference>
<dbReference type="STRING" id="856793.MICA_672"/>
<proteinExistence type="predicted"/>
<keyword evidence="1" id="KW-0812">Transmembrane</keyword>
<dbReference type="InterPro" id="IPR008875">
    <property type="entry name" value="TraX"/>
</dbReference>
<feature type="transmembrane region" description="Helical" evidence="1">
    <location>
        <begin position="170"/>
        <end position="188"/>
    </location>
</feature>
<dbReference type="AlphaFoldDB" id="G2KPA5"/>
<dbReference type="RefSeq" id="WP_014102229.1">
    <property type="nucleotide sequence ID" value="NC_016026.1"/>
</dbReference>
<dbReference type="HOGENOM" id="CLU_989741_0_0_5"/>
<name>G2KPA5_MICAA</name>
<dbReference type="KEGG" id="mai:MICA_672"/>
<feature type="transmembrane region" description="Helical" evidence="1">
    <location>
        <begin position="16"/>
        <end position="34"/>
    </location>
</feature>
<keyword evidence="1" id="KW-1133">Transmembrane helix</keyword>
<accession>G2KPA5</accession>
<dbReference type="EMBL" id="CP002382">
    <property type="protein sequence ID" value="AEP09006.1"/>
    <property type="molecule type" value="Genomic_DNA"/>
</dbReference>
<evidence type="ECO:0000313" key="3">
    <source>
        <dbReference type="Proteomes" id="UP000009286"/>
    </source>
</evidence>
<keyword evidence="1" id="KW-0472">Membrane</keyword>
<feature type="transmembrane region" description="Helical" evidence="1">
    <location>
        <begin position="231"/>
        <end position="255"/>
    </location>
</feature>
<protein>
    <submittedName>
        <fullName evidence="2">Putative membrane protein</fullName>
    </submittedName>
</protein>
<dbReference type="Pfam" id="PF05857">
    <property type="entry name" value="TraX"/>
    <property type="match status" value="1"/>
</dbReference>
<keyword evidence="3" id="KW-1185">Reference proteome</keyword>
<sequence length="281" mass="31490">MFNRAALPKDITSYDLLKAFAVLTMLVDHIGFYFFPDDMWWRAIGRLCVPIWFFLIGYARSRDIGPRLWIGGTLLLAADLIAGKYLIPFNILFTMLAIRLVIDPLMRGVTRAGTQALWAVAVLCFFAYLPTAFVLEYGTQGVLLAMLGWFMRHRAEGDRGLISEAMVQNYVIFAAVSFVLIQTVSFGFVQGQMLLLATCALPVFGALYMFKPMNFPRLTGVMGPLAAVIRFMGRWTLEIYVAHLVILNIIGVIVFPDRFDLFSPHWTTLDFGTPAAPGPTP</sequence>